<dbReference type="RefSeq" id="WP_307203686.1">
    <property type="nucleotide sequence ID" value="NZ_JAUSSU010000004.1"/>
</dbReference>
<dbReference type="InterPro" id="IPR025394">
    <property type="entry name" value="DUF4127"/>
</dbReference>
<evidence type="ECO:0008006" key="3">
    <source>
        <dbReference type="Google" id="ProtNLM"/>
    </source>
</evidence>
<sequence length="512" mass="57290">MSKVAYVPLDERPCNAKFPKLLAAITDLTLASPPHSLLGAKKQPANVEGIRNWLLEETADADYLIVSADLLVYGGIVPSRLHLLPLAECAARLSFLRELKQTNPNLRIYAFNLIMRAPAYNSSDEEPDYYEQYGHPLFRYGWLSDKGASETLAEDERMEWESLQTVVPPAVLTDFLRRRAINSEVNELAIGLVGEGVIDHLVIPLDDNSKYGFSPMEQRKLLLSVERLNLMDRVLLYPGADEIGCILFARVFCRVKNYMPEAAVRYSSTLGPAIIPKYEDRSLNESVKSHLNSGGAYMGDSTATADFVLMVHSPPVSQHEIAESPNPYRDRHRSYFSEVHIPEFATTIEALAGKGKLIALADVASCNGADHTLMRLLAKKNLLPRITAYAGWNTSGNALGTVVSHAIIVSYYRNQASRPAHTDRMSNYFYLYRLIEDWGYQSIVRQEAAGHLGELGGTYFQVGHIREQMSQLVTRKLHDFCKEYLSETASGAIDGLQADLPWNRMFEVDLTL</sequence>
<name>A0ABT9U225_PAEHA</name>
<evidence type="ECO:0000313" key="1">
    <source>
        <dbReference type="EMBL" id="MDQ0112765.1"/>
    </source>
</evidence>
<dbReference type="EMBL" id="JAUSSU010000004">
    <property type="protein sequence ID" value="MDQ0112765.1"/>
    <property type="molecule type" value="Genomic_DNA"/>
</dbReference>
<protein>
    <recommendedName>
        <fullName evidence="3">DUF4127 family protein</fullName>
    </recommendedName>
</protein>
<proteinExistence type="predicted"/>
<comment type="caution">
    <text evidence="1">The sequence shown here is derived from an EMBL/GenBank/DDBJ whole genome shotgun (WGS) entry which is preliminary data.</text>
</comment>
<reference evidence="1 2" key="1">
    <citation type="submission" date="2023-07" db="EMBL/GenBank/DDBJ databases">
        <title>Sorghum-associated microbial communities from plants grown in Nebraska, USA.</title>
        <authorList>
            <person name="Schachtman D."/>
        </authorList>
    </citation>
    <scope>NUCLEOTIDE SEQUENCE [LARGE SCALE GENOMIC DNA]</scope>
    <source>
        <strain evidence="1 2">CC482</strain>
    </source>
</reference>
<accession>A0ABT9U225</accession>
<keyword evidence="2" id="KW-1185">Reference proteome</keyword>
<gene>
    <name evidence="1" type="ORF">J2T15_002200</name>
</gene>
<evidence type="ECO:0000313" key="2">
    <source>
        <dbReference type="Proteomes" id="UP001229346"/>
    </source>
</evidence>
<organism evidence="1 2">
    <name type="scientific">Paenibacillus harenae</name>
    <dbReference type="NCBI Taxonomy" id="306543"/>
    <lineage>
        <taxon>Bacteria</taxon>
        <taxon>Bacillati</taxon>
        <taxon>Bacillota</taxon>
        <taxon>Bacilli</taxon>
        <taxon>Bacillales</taxon>
        <taxon>Paenibacillaceae</taxon>
        <taxon>Paenibacillus</taxon>
    </lineage>
</organism>
<dbReference type="Pfam" id="PF13552">
    <property type="entry name" value="DUF4127"/>
    <property type="match status" value="1"/>
</dbReference>
<dbReference type="Proteomes" id="UP001229346">
    <property type="component" value="Unassembled WGS sequence"/>
</dbReference>